<feature type="chain" id="PRO_5012488567" evidence="1">
    <location>
        <begin position="22"/>
        <end position="189"/>
    </location>
</feature>
<sequence>MWEKHFFVVALFAVIVTTVYSRCTPGCSLNNLDIQNFFNTTEPIWVFNSTAIEKQGCKVDVRSYIEGKNIHFKRLYIQHRQTIRQELTGVIHKHEFDRIYINEHGRHCQQEKLMYLSHDLKCAVVMVTIVNSNVTPYFELRVRNSSVATQLDYECHQTFSSHRSGYSVYAADCQRILEPGCRQSPCRYR</sequence>
<accession>A0A224YNA8</accession>
<dbReference type="AlphaFoldDB" id="A0A224YNA8"/>
<feature type="signal peptide" evidence="1">
    <location>
        <begin position="1"/>
        <end position="21"/>
    </location>
</feature>
<protein>
    <submittedName>
        <fullName evidence="2">Lipocalin</fullName>
    </submittedName>
</protein>
<keyword evidence="1" id="KW-0732">Signal</keyword>
<reference evidence="2" key="1">
    <citation type="journal article" date="2017" name="Parasit. Vectors">
        <title>Sialotranscriptomics of Rhipicephalus zambeziensis reveals intricate expression profiles of secretory proteins and suggests tight temporal transcriptional regulation during blood-feeding.</title>
        <authorList>
            <person name="de Castro M.H."/>
            <person name="de Klerk D."/>
            <person name="Pienaar R."/>
            <person name="Rees D.J.G."/>
            <person name="Mans B.J."/>
        </authorList>
    </citation>
    <scope>NUCLEOTIDE SEQUENCE</scope>
    <source>
        <tissue evidence="2">Salivary glands</tissue>
    </source>
</reference>
<organism evidence="2">
    <name type="scientific">Rhipicephalus zambeziensis</name>
    <dbReference type="NCBI Taxonomy" id="60191"/>
    <lineage>
        <taxon>Eukaryota</taxon>
        <taxon>Metazoa</taxon>
        <taxon>Ecdysozoa</taxon>
        <taxon>Arthropoda</taxon>
        <taxon>Chelicerata</taxon>
        <taxon>Arachnida</taxon>
        <taxon>Acari</taxon>
        <taxon>Parasitiformes</taxon>
        <taxon>Ixodida</taxon>
        <taxon>Ixodoidea</taxon>
        <taxon>Ixodidae</taxon>
        <taxon>Rhipicephalinae</taxon>
        <taxon>Rhipicephalus</taxon>
        <taxon>Rhipicephalus</taxon>
    </lineage>
</organism>
<evidence type="ECO:0000256" key="1">
    <source>
        <dbReference type="SAM" id="SignalP"/>
    </source>
</evidence>
<name>A0A224YNA8_9ACAR</name>
<proteinExistence type="predicted"/>
<dbReference type="EMBL" id="GFPF01004164">
    <property type="protein sequence ID" value="MAA15310.1"/>
    <property type="molecule type" value="Transcribed_RNA"/>
</dbReference>
<evidence type="ECO:0000313" key="2">
    <source>
        <dbReference type="EMBL" id="MAA15310.1"/>
    </source>
</evidence>